<gene>
    <name evidence="1" type="ORF">IMCC3135_28205</name>
</gene>
<keyword evidence="2" id="KW-1185">Reference proteome</keyword>
<organism evidence="1 2">
    <name type="scientific">Granulosicoccus antarcticus IMCC3135</name>
    <dbReference type="NCBI Taxonomy" id="1192854"/>
    <lineage>
        <taxon>Bacteria</taxon>
        <taxon>Pseudomonadati</taxon>
        <taxon>Pseudomonadota</taxon>
        <taxon>Gammaproteobacteria</taxon>
        <taxon>Chromatiales</taxon>
        <taxon>Granulosicoccaceae</taxon>
        <taxon>Granulosicoccus</taxon>
    </lineage>
</organism>
<name>A0A2Z2NWT0_9GAMM</name>
<proteinExistence type="predicted"/>
<accession>A0A2Z2NWT0</accession>
<dbReference type="Proteomes" id="UP000250079">
    <property type="component" value="Chromosome"/>
</dbReference>
<evidence type="ECO:0000313" key="2">
    <source>
        <dbReference type="Proteomes" id="UP000250079"/>
    </source>
</evidence>
<dbReference type="EMBL" id="CP018632">
    <property type="protein sequence ID" value="ASJ75693.1"/>
    <property type="molecule type" value="Genomic_DNA"/>
</dbReference>
<dbReference type="AlphaFoldDB" id="A0A2Z2NWT0"/>
<evidence type="ECO:0000313" key="1">
    <source>
        <dbReference type="EMBL" id="ASJ75693.1"/>
    </source>
</evidence>
<dbReference type="KEGG" id="gai:IMCC3135_28205"/>
<sequence>MWKQFCRFLSPVDWILAAGRQAGKGDPERYIDTKVTSEPEKLTIELAMKGFYWLWGT</sequence>
<reference evidence="1 2" key="1">
    <citation type="submission" date="2016-12" db="EMBL/GenBank/DDBJ databases">
        <authorList>
            <person name="Song W.-J."/>
            <person name="Kurnit D.M."/>
        </authorList>
    </citation>
    <scope>NUCLEOTIDE SEQUENCE [LARGE SCALE GENOMIC DNA]</scope>
    <source>
        <strain evidence="1 2">IMCC3135</strain>
    </source>
</reference>
<protein>
    <submittedName>
        <fullName evidence="1">Uncharacterized protein</fullName>
    </submittedName>
</protein>